<feature type="region of interest" description="Disordered" evidence="1">
    <location>
        <begin position="17"/>
        <end position="36"/>
    </location>
</feature>
<reference evidence="2" key="1">
    <citation type="submission" date="2021-01" db="EMBL/GenBank/DDBJ databases">
        <authorList>
            <person name="Corre E."/>
            <person name="Pelletier E."/>
            <person name="Niang G."/>
            <person name="Scheremetjew M."/>
            <person name="Finn R."/>
            <person name="Kale V."/>
            <person name="Holt S."/>
            <person name="Cochrane G."/>
            <person name="Meng A."/>
            <person name="Brown T."/>
            <person name="Cohen L."/>
        </authorList>
    </citation>
    <scope>NUCLEOTIDE SEQUENCE</scope>
    <source>
        <strain evidence="2">308</strain>
    </source>
</reference>
<name>A0A7S1FL31_9STRA</name>
<feature type="compositionally biased region" description="Polar residues" evidence="1">
    <location>
        <begin position="21"/>
        <end position="31"/>
    </location>
</feature>
<protein>
    <submittedName>
        <fullName evidence="2">Uncharacterized protein</fullName>
    </submittedName>
</protein>
<feature type="region of interest" description="Disordered" evidence="1">
    <location>
        <begin position="182"/>
        <end position="208"/>
    </location>
</feature>
<gene>
    <name evidence="2" type="ORF">CHYS00102_LOCUS2148</name>
</gene>
<accession>A0A7S1FL31</accession>
<proteinExistence type="predicted"/>
<dbReference type="AlphaFoldDB" id="A0A7S1FL31"/>
<dbReference type="EMBL" id="HBFR01003141">
    <property type="protein sequence ID" value="CAD8874973.1"/>
    <property type="molecule type" value="Transcribed_RNA"/>
</dbReference>
<evidence type="ECO:0000313" key="2">
    <source>
        <dbReference type="EMBL" id="CAD8874973.1"/>
    </source>
</evidence>
<sequence length="208" mass="22628">MFESFTMCFTGSSILDGDFPQSHTQGESSDSLPLVEPRKREHRAVGLGLHNEEWDALFEDGPSSSAGDSGQRSGLEQHRRLQEVDYSTAVRLAREAACPSRHNTPRKIDLLRRVRVPRIGGGVVGTAWMQGVVCGNDCGQFGPVGGRRNLVGCGGGGKYGYLPAHLENISTMVTAATSTFEEETPAYEEGKGKVPDWDDEGLRKKLFS</sequence>
<feature type="region of interest" description="Disordered" evidence="1">
    <location>
        <begin position="58"/>
        <end position="80"/>
    </location>
</feature>
<feature type="compositionally biased region" description="Polar residues" evidence="1">
    <location>
        <begin position="62"/>
        <end position="74"/>
    </location>
</feature>
<feature type="compositionally biased region" description="Basic and acidic residues" evidence="1">
    <location>
        <begin position="188"/>
        <end position="208"/>
    </location>
</feature>
<evidence type="ECO:0000256" key="1">
    <source>
        <dbReference type="SAM" id="MobiDB-lite"/>
    </source>
</evidence>
<organism evidence="2">
    <name type="scientific">Corethron hystrix</name>
    <dbReference type="NCBI Taxonomy" id="216773"/>
    <lineage>
        <taxon>Eukaryota</taxon>
        <taxon>Sar</taxon>
        <taxon>Stramenopiles</taxon>
        <taxon>Ochrophyta</taxon>
        <taxon>Bacillariophyta</taxon>
        <taxon>Coscinodiscophyceae</taxon>
        <taxon>Corethrophycidae</taxon>
        <taxon>Corethrales</taxon>
        <taxon>Corethraceae</taxon>
        <taxon>Corethron</taxon>
    </lineage>
</organism>